<gene>
    <name evidence="2" type="ORF">QTG54_005367</name>
</gene>
<proteinExistence type="predicted"/>
<name>A0AAD8YE24_9STRA</name>
<dbReference type="Proteomes" id="UP001224775">
    <property type="component" value="Unassembled WGS sequence"/>
</dbReference>
<accession>A0AAD8YE24</accession>
<comment type="caution">
    <text evidence="2">The sequence shown here is derived from an EMBL/GenBank/DDBJ whole genome shotgun (WGS) entry which is preliminary data.</text>
</comment>
<dbReference type="AlphaFoldDB" id="A0AAD8YE24"/>
<keyword evidence="3" id="KW-1185">Reference proteome</keyword>
<evidence type="ECO:0000313" key="2">
    <source>
        <dbReference type="EMBL" id="KAK1743770.1"/>
    </source>
</evidence>
<protein>
    <submittedName>
        <fullName evidence="2">Uncharacterized protein</fullName>
    </submittedName>
</protein>
<reference evidence="2" key="1">
    <citation type="submission" date="2023-06" db="EMBL/GenBank/DDBJ databases">
        <title>Survivors Of The Sea: Transcriptome response of Skeletonema marinoi to long-term dormancy.</title>
        <authorList>
            <person name="Pinder M.I.M."/>
            <person name="Kourtchenko O."/>
            <person name="Robertson E.K."/>
            <person name="Larsson T."/>
            <person name="Maumus F."/>
            <person name="Osuna-Cruz C.M."/>
            <person name="Vancaester E."/>
            <person name="Stenow R."/>
            <person name="Vandepoele K."/>
            <person name="Ploug H."/>
            <person name="Bruchert V."/>
            <person name="Godhe A."/>
            <person name="Topel M."/>
        </authorList>
    </citation>
    <scope>NUCLEOTIDE SEQUENCE</scope>
    <source>
        <strain evidence="2">R05AC</strain>
    </source>
</reference>
<evidence type="ECO:0000313" key="3">
    <source>
        <dbReference type="Proteomes" id="UP001224775"/>
    </source>
</evidence>
<organism evidence="2 3">
    <name type="scientific">Skeletonema marinoi</name>
    <dbReference type="NCBI Taxonomy" id="267567"/>
    <lineage>
        <taxon>Eukaryota</taxon>
        <taxon>Sar</taxon>
        <taxon>Stramenopiles</taxon>
        <taxon>Ochrophyta</taxon>
        <taxon>Bacillariophyta</taxon>
        <taxon>Coscinodiscophyceae</taxon>
        <taxon>Thalassiosirophycidae</taxon>
        <taxon>Thalassiosirales</taxon>
        <taxon>Skeletonemataceae</taxon>
        <taxon>Skeletonema</taxon>
        <taxon>Skeletonema marinoi-dohrnii complex</taxon>
    </lineage>
</organism>
<dbReference type="EMBL" id="JATAAI010000008">
    <property type="protein sequence ID" value="KAK1743770.1"/>
    <property type="molecule type" value="Genomic_DNA"/>
</dbReference>
<feature type="non-terminal residue" evidence="2">
    <location>
        <position position="1"/>
    </location>
</feature>
<evidence type="ECO:0000256" key="1">
    <source>
        <dbReference type="SAM" id="MobiDB-lite"/>
    </source>
</evidence>
<feature type="region of interest" description="Disordered" evidence="1">
    <location>
        <begin position="108"/>
        <end position="132"/>
    </location>
</feature>
<sequence>MYRVFYEKDFLTIIEKRTARASSVDSIMDKEFTIRVTGGPPPPIPGAKFHASLPGFLFGWVPPKELDQGGKRTVHELGVRANESVIVKFTLNESATAGNESTTAVATASAKQSASSSTSDSPSSFTNGRKKRAAATAAAASFPELIAAQDAMMKTEQKKKSSTVKSFGGATKRIVATSSSSSQGQEAKIEGTGYRLSDGKAVEGAVSKRKGSSKQQPMFKSEDDIAGNFYLQWEGGGGNTGKFLRTAMKGAVEKSYEESRAAVRVAAVNLEHLVLRKNTSSPLTAQEDAFIDDWKLVTPSEDDIDELVECITEAKESDSYDDKDAKAWAADLVDNVRNWRGLANADSDVVLAQLNNQNIQAETYELPPTT</sequence>
<feature type="compositionally biased region" description="Low complexity" evidence="1">
    <location>
        <begin position="108"/>
        <end position="126"/>
    </location>
</feature>